<name>A0A4Y2LBA4_ARAVE</name>
<evidence type="ECO:0008006" key="3">
    <source>
        <dbReference type="Google" id="ProtNLM"/>
    </source>
</evidence>
<dbReference type="InterPro" id="IPR043502">
    <property type="entry name" value="DNA/RNA_pol_sf"/>
</dbReference>
<dbReference type="Proteomes" id="UP000499080">
    <property type="component" value="Unassembled WGS sequence"/>
</dbReference>
<dbReference type="SUPFAM" id="SSF56672">
    <property type="entry name" value="DNA/RNA polymerases"/>
    <property type="match status" value="1"/>
</dbReference>
<dbReference type="PANTHER" id="PTHR47331">
    <property type="entry name" value="PHD-TYPE DOMAIN-CONTAINING PROTEIN"/>
    <property type="match status" value="1"/>
</dbReference>
<evidence type="ECO:0000313" key="1">
    <source>
        <dbReference type="EMBL" id="GBN11097.1"/>
    </source>
</evidence>
<dbReference type="EMBL" id="BGPR01005538">
    <property type="protein sequence ID" value="GBN11097.1"/>
    <property type="molecule type" value="Genomic_DNA"/>
</dbReference>
<dbReference type="AlphaFoldDB" id="A0A4Y2LBA4"/>
<dbReference type="OrthoDB" id="6435060at2759"/>
<sequence length="331" mass="37632">MAAASSDECVDIFRKVSDNGHMFTYQFVLKDLGDKGSWIFQEEFQTKCESGSSSWLCKMQFRKVSDNNIASIRFILRRTDKGKNVVYANIYPFIKDSAERRLFNSKAFDLRNIIGGEAIVEDLVENIPFPDKRMHFNRELDTTNDAGSAGLPVRFSGLQSLLVNKDQVDYQRIFWSFSPTEPVKSYRLLTVTYGTACAPFLAIRTLLQLAQDYEKLFPDKAKVIRENFYVDDLLTGADSVPKARRLVKDLIQVMGMGGFTIRKWACNDIRVVSVLPSELKSLELDAGVEDKWVKLLGLFSSPSRDMLKLNISTIKSVTTKRELLSASCKYF</sequence>
<comment type="caution">
    <text evidence="1">The sequence shown here is derived from an EMBL/GenBank/DDBJ whole genome shotgun (WGS) entry which is preliminary data.</text>
</comment>
<organism evidence="1 2">
    <name type="scientific">Araneus ventricosus</name>
    <name type="common">Orbweaver spider</name>
    <name type="synonym">Epeira ventricosa</name>
    <dbReference type="NCBI Taxonomy" id="182803"/>
    <lineage>
        <taxon>Eukaryota</taxon>
        <taxon>Metazoa</taxon>
        <taxon>Ecdysozoa</taxon>
        <taxon>Arthropoda</taxon>
        <taxon>Chelicerata</taxon>
        <taxon>Arachnida</taxon>
        <taxon>Araneae</taxon>
        <taxon>Araneomorphae</taxon>
        <taxon>Entelegynae</taxon>
        <taxon>Araneoidea</taxon>
        <taxon>Araneidae</taxon>
        <taxon>Araneus</taxon>
    </lineage>
</organism>
<proteinExistence type="predicted"/>
<keyword evidence="2" id="KW-1185">Reference proteome</keyword>
<protein>
    <recommendedName>
        <fullName evidence="3">Reverse transcriptase domain-containing protein</fullName>
    </recommendedName>
</protein>
<reference evidence="1 2" key="1">
    <citation type="journal article" date="2019" name="Sci. Rep.">
        <title>Orb-weaving spider Araneus ventricosus genome elucidates the spidroin gene catalogue.</title>
        <authorList>
            <person name="Kono N."/>
            <person name="Nakamura H."/>
            <person name="Ohtoshi R."/>
            <person name="Moran D.A.P."/>
            <person name="Shinohara A."/>
            <person name="Yoshida Y."/>
            <person name="Fujiwara M."/>
            <person name="Mori M."/>
            <person name="Tomita M."/>
            <person name="Arakawa K."/>
        </authorList>
    </citation>
    <scope>NUCLEOTIDE SEQUENCE [LARGE SCALE GENOMIC DNA]</scope>
</reference>
<gene>
    <name evidence="1" type="ORF">AVEN_227060_1</name>
</gene>
<evidence type="ECO:0000313" key="2">
    <source>
        <dbReference type="Proteomes" id="UP000499080"/>
    </source>
</evidence>
<dbReference type="GO" id="GO:0071897">
    <property type="term" value="P:DNA biosynthetic process"/>
    <property type="evidence" value="ECO:0007669"/>
    <property type="project" value="UniProtKB-ARBA"/>
</dbReference>
<accession>A0A4Y2LBA4</accession>